<keyword evidence="1" id="KW-0378">Hydrolase</keyword>
<evidence type="ECO:0000256" key="5">
    <source>
        <dbReference type="SAM" id="MobiDB-lite"/>
    </source>
</evidence>
<proteinExistence type="predicted"/>
<feature type="domain" description="Helicase ATP-binding" evidence="6">
    <location>
        <begin position="486"/>
        <end position="659"/>
    </location>
</feature>
<dbReference type="PANTHER" id="PTHR24185">
    <property type="entry name" value="CALCIUM-INDEPENDENT PHOSPHOLIPASE A2-GAMMA"/>
    <property type="match status" value="1"/>
</dbReference>
<dbReference type="PROSITE" id="PS51635">
    <property type="entry name" value="PNPLA"/>
    <property type="match status" value="1"/>
</dbReference>
<protein>
    <submittedName>
        <fullName evidence="8">DEAD/DEAH-box helicase</fullName>
    </submittedName>
</protein>
<name>X8JT77_9AGAM</name>
<dbReference type="GO" id="GO:0016042">
    <property type="term" value="P:lipid catabolic process"/>
    <property type="evidence" value="ECO:0007669"/>
    <property type="project" value="UniProtKB-KW"/>
</dbReference>
<evidence type="ECO:0000256" key="4">
    <source>
        <dbReference type="PROSITE-ProRule" id="PRU01161"/>
    </source>
</evidence>
<feature type="domain" description="PNPLA" evidence="7">
    <location>
        <begin position="61"/>
        <end position="258"/>
    </location>
</feature>
<accession>X8JT77</accession>
<dbReference type="Pfam" id="PF01734">
    <property type="entry name" value="Patatin"/>
    <property type="match status" value="1"/>
</dbReference>
<dbReference type="Pfam" id="PF14223">
    <property type="entry name" value="Retrotran_gag_2"/>
    <property type="match status" value="1"/>
</dbReference>
<keyword evidence="3" id="KW-0443">Lipid metabolism</keyword>
<dbReference type="GO" id="GO:0046486">
    <property type="term" value="P:glycerolipid metabolic process"/>
    <property type="evidence" value="ECO:0007669"/>
    <property type="project" value="UniProtKB-ARBA"/>
</dbReference>
<keyword evidence="8" id="KW-0067">ATP-binding</keyword>
<feature type="short sequence motif" description="GXGXXG" evidence="4">
    <location>
        <begin position="65"/>
        <end position="70"/>
    </location>
</feature>
<dbReference type="EMBL" id="JATN01000309">
    <property type="protein sequence ID" value="EUC66193.1"/>
    <property type="molecule type" value="Genomic_DNA"/>
</dbReference>
<dbReference type="GO" id="GO:0019369">
    <property type="term" value="P:arachidonate metabolic process"/>
    <property type="evidence" value="ECO:0007669"/>
    <property type="project" value="TreeGrafter"/>
</dbReference>
<feature type="region of interest" description="Disordered" evidence="5">
    <location>
        <begin position="1"/>
        <end position="20"/>
    </location>
</feature>
<dbReference type="AlphaFoldDB" id="X8JT77"/>
<dbReference type="Pfam" id="PF00270">
    <property type="entry name" value="DEAD"/>
    <property type="match status" value="1"/>
</dbReference>
<dbReference type="OrthoDB" id="630895at2759"/>
<comment type="caution">
    <text evidence="8">The sequence shown here is derived from an EMBL/GenBank/DDBJ whole genome shotgun (WGS) entry which is preliminary data.</text>
</comment>
<dbReference type="InterPro" id="IPR027417">
    <property type="entry name" value="P-loop_NTPase"/>
</dbReference>
<evidence type="ECO:0000259" key="7">
    <source>
        <dbReference type="PROSITE" id="PS51635"/>
    </source>
</evidence>
<dbReference type="GO" id="GO:0047499">
    <property type="term" value="F:calcium-independent phospholipase A2 activity"/>
    <property type="evidence" value="ECO:0007669"/>
    <property type="project" value="TreeGrafter"/>
</dbReference>
<dbReference type="PANTHER" id="PTHR24185:SF1">
    <property type="entry name" value="CALCIUM-INDEPENDENT PHOSPHOLIPASE A2-GAMMA"/>
    <property type="match status" value="1"/>
</dbReference>
<dbReference type="Gene3D" id="3.40.1090.10">
    <property type="entry name" value="Cytosolic phospholipase A2 catalytic domain"/>
    <property type="match status" value="1"/>
</dbReference>
<evidence type="ECO:0000313" key="8">
    <source>
        <dbReference type="EMBL" id="EUC66193.1"/>
    </source>
</evidence>
<keyword evidence="8" id="KW-0347">Helicase</keyword>
<dbReference type="InterPro" id="IPR011545">
    <property type="entry name" value="DEAD/DEAH_box_helicase_dom"/>
</dbReference>
<dbReference type="InterPro" id="IPR014001">
    <property type="entry name" value="Helicase_ATP-bd"/>
</dbReference>
<keyword evidence="8" id="KW-0547">Nucleotide-binding</keyword>
<keyword evidence="2" id="KW-0442">Lipid degradation</keyword>
<dbReference type="GO" id="GO:0005524">
    <property type="term" value="F:ATP binding"/>
    <property type="evidence" value="ECO:0007669"/>
    <property type="project" value="InterPro"/>
</dbReference>
<comment type="caution">
    <text evidence="4">Lacks conserved residue(s) required for the propagation of feature annotation.</text>
</comment>
<evidence type="ECO:0000259" key="6">
    <source>
        <dbReference type="PROSITE" id="PS51192"/>
    </source>
</evidence>
<feature type="non-terminal residue" evidence="8">
    <location>
        <position position="1073"/>
    </location>
</feature>
<dbReference type="InterPro" id="IPR016035">
    <property type="entry name" value="Acyl_Trfase/lysoPLipase"/>
</dbReference>
<evidence type="ECO:0000256" key="3">
    <source>
        <dbReference type="ARBA" id="ARBA00023098"/>
    </source>
</evidence>
<evidence type="ECO:0000256" key="1">
    <source>
        <dbReference type="ARBA" id="ARBA00022801"/>
    </source>
</evidence>
<dbReference type="SUPFAM" id="SSF52151">
    <property type="entry name" value="FabD/lysophospholipase-like"/>
    <property type="match status" value="1"/>
</dbReference>
<dbReference type="Gene3D" id="3.40.50.300">
    <property type="entry name" value="P-loop containing nucleotide triphosphate hydrolases"/>
    <property type="match status" value="1"/>
</dbReference>
<reference evidence="9" key="1">
    <citation type="journal article" date="2014" name="Genome Announc.">
        <title>Draft genome sequence of the plant-pathogenic soil fungus Rhizoctonia solani anastomosis group 3 strain Rhs1AP.</title>
        <authorList>
            <person name="Cubeta M.A."/>
            <person name="Thomas E."/>
            <person name="Dean R.A."/>
            <person name="Jabaji S."/>
            <person name="Neate S.M."/>
            <person name="Tavantzis S."/>
            <person name="Toda T."/>
            <person name="Vilgalys R."/>
            <person name="Bharathan N."/>
            <person name="Fedorova-Abrams N."/>
            <person name="Pakala S.B."/>
            <person name="Pakala S.M."/>
            <person name="Zafar N."/>
            <person name="Joardar V."/>
            <person name="Losada L."/>
            <person name="Nierman W.C."/>
        </authorList>
    </citation>
    <scope>NUCLEOTIDE SEQUENCE [LARGE SCALE GENOMIC DNA]</scope>
    <source>
        <strain evidence="9">AG-3</strain>
    </source>
</reference>
<feature type="region of interest" description="Disordered" evidence="5">
    <location>
        <begin position="32"/>
        <end position="52"/>
    </location>
</feature>
<dbReference type="Proteomes" id="UP000030108">
    <property type="component" value="Unassembled WGS sequence"/>
</dbReference>
<dbReference type="GO" id="GO:0004386">
    <property type="term" value="F:helicase activity"/>
    <property type="evidence" value="ECO:0007669"/>
    <property type="project" value="UniProtKB-KW"/>
</dbReference>
<gene>
    <name evidence="8" type="ORF">RSOL_472200</name>
</gene>
<dbReference type="PROSITE" id="PS51192">
    <property type="entry name" value="HELICASE_ATP_BIND_1"/>
    <property type="match status" value="1"/>
</dbReference>
<sequence length="1073" mass="118758">MSRRGDKSKHPGGSQEAGGSATFADELLKHLASRLDGSRPTDHKGKRSFKREPDPQGLNILCFDGGGVRGLSELVLIQEAMNRLGRYYYNLKPADRFDIIAGSGTGGVIACMLGRLRMSTEDAVFEYGKLVQAAFTKRRSIGSTGGAYVGSNLRKALKAMVKAATGNEDEKMRDEREDGCKTMIFAMSRHNMNSSIPIMFRSYLASSDPGPECTIWEALYATMAHPDLFDSIEIGDYPLRQSFIGGEIGNSNPIAHVLSEVRNIYLERCVSQLNGTRLAIDDQACISMLYRSLPPTYRQLVLTPEGTEMKEFSTLCARLTYLSQNLAPGASVNDTSSIPADGFTTWGVPEDIKAFGLTGDKNPLLEERAAVTCRDCLLKDHKAGTPECPQYEWRKELWGKGSNAVTLGNGTSGKTLIDLIGKRNPHVNGCVGNSSYSEPVTVRRLSYEFSEPVKVVLDFDELELKPSLKQKLSDYSKPSAVQQCAIIPITNNRNVVAQAPRNNGKSTALAISVLQIVDTGLPHAQALVFTSTAATTTTFQAIINKLGSKLSVRCYACDSSDPLAGSSLTPLAEINKHHIFVGTPEYLLRLTRRKIINLRKIRTVVIDDIDRIIEAGTQDQILEVYQQVPPLAQIVASSTVYSLPISNAITKLLGDPLHIVASRNEGIPIGTHFHVLVPTSEKPNVLYALFSALGVDALALLCRDFTEITGKSWSQTHGFYYLKESMESNAWEGVLQKFTSKLKHIRNIKSNYGYYPDHLGDPVSKAILATTDAALANARLSRIGVPLVNYDVPCNVEDYIKRLEHWRLADPEQSQMIITFVTADTNEINVIQDLERYYGVHVTAKLWGYIDGSVKVPSEQNTNELIKYMNEAGAVRSAILGSLESGAQRHIEEALDPREAWVALEKRYLTSGNDAQLIAIEQQLADLKLEDGGDVVEHIANFCRLRRHLNDTRFALDEQSSIDMLYRSLTPSYRHLILTPERTEMKDFSVLCVRLRDLHQSPIADTSSTSDDYSCWGVPEDIKAFGLTGDKNPLLEERAATTCRDCLLKRCTQFSTTRPPKIIQRLINERSDS</sequence>
<dbReference type="SMART" id="SM00487">
    <property type="entry name" value="DEXDc"/>
    <property type="match status" value="1"/>
</dbReference>
<evidence type="ECO:0000313" key="9">
    <source>
        <dbReference type="Proteomes" id="UP000030108"/>
    </source>
</evidence>
<evidence type="ECO:0000256" key="2">
    <source>
        <dbReference type="ARBA" id="ARBA00022963"/>
    </source>
</evidence>
<dbReference type="SUPFAM" id="SSF52540">
    <property type="entry name" value="P-loop containing nucleoside triphosphate hydrolases"/>
    <property type="match status" value="2"/>
</dbReference>
<dbReference type="GO" id="GO:0003676">
    <property type="term" value="F:nucleic acid binding"/>
    <property type="evidence" value="ECO:0007669"/>
    <property type="project" value="InterPro"/>
</dbReference>
<dbReference type="GO" id="GO:0016020">
    <property type="term" value="C:membrane"/>
    <property type="evidence" value="ECO:0007669"/>
    <property type="project" value="TreeGrafter"/>
</dbReference>
<dbReference type="InterPro" id="IPR002641">
    <property type="entry name" value="PNPLA_dom"/>
</dbReference>
<organism evidence="8 9">
    <name type="scientific">Rhizoctonia solani AG-3 Rhs1AP</name>
    <dbReference type="NCBI Taxonomy" id="1086054"/>
    <lineage>
        <taxon>Eukaryota</taxon>
        <taxon>Fungi</taxon>
        <taxon>Dikarya</taxon>
        <taxon>Basidiomycota</taxon>
        <taxon>Agaricomycotina</taxon>
        <taxon>Agaricomycetes</taxon>
        <taxon>Cantharellales</taxon>
        <taxon>Ceratobasidiaceae</taxon>
        <taxon>Rhizoctonia</taxon>
    </lineage>
</organism>